<dbReference type="InterPro" id="IPR050747">
    <property type="entry name" value="Mitochondrial_chaperone_BCS1"/>
</dbReference>
<dbReference type="PANTHER" id="PTHR23070">
    <property type="entry name" value="BCS1 AAA-TYPE ATPASE"/>
    <property type="match status" value="1"/>
</dbReference>
<evidence type="ECO:0000313" key="4">
    <source>
        <dbReference type="EMBL" id="CAJ1945558.1"/>
    </source>
</evidence>
<dbReference type="InterPro" id="IPR003960">
    <property type="entry name" value="ATPase_AAA_CS"/>
</dbReference>
<evidence type="ECO:0000256" key="1">
    <source>
        <dbReference type="ARBA" id="ARBA00007448"/>
    </source>
</evidence>
<dbReference type="InterPro" id="IPR003593">
    <property type="entry name" value="AAA+_ATPase"/>
</dbReference>
<name>A0AAD2CTG5_9STRA</name>
<dbReference type="GO" id="GO:0016887">
    <property type="term" value="F:ATP hydrolysis activity"/>
    <property type="evidence" value="ECO:0007669"/>
    <property type="project" value="InterPro"/>
</dbReference>
<comment type="similarity">
    <text evidence="1">Belongs to the AAA ATPase family. BCS1 subfamily.</text>
</comment>
<accession>A0AAD2CTG5</accession>
<evidence type="ECO:0000259" key="3">
    <source>
        <dbReference type="SMART" id="SM00382"/>
    </source>
</evidence>
<gene>
    <name evidence="4" type="ORF">CYCCA115_LOCUS9702</name>
</gene>
<dbReference type="AlphaFoldDB" id="A0AAD2CTG5"/>
<evidence type="ECO:0000313" key="5">
    <source>
        <dbReference type="Proteomes" id="UP001295423"/>
    </source>
</evidence>
<dbReference type="PROSITE" id="PS00674">
    <property type="entry name" value="AAA"/>
    <property type="match status" value="1"/>
</dbReference>
<dbReference type="InterPro" id="IPR003959">
    <property type="entry name" value="ATPase_AAA_core"/>
</dbReference>
<dbReference type="SMART" id="SM00382">
    <property type="entry name" value="AAA"/>
    <property type="match status" value="1"/>
</dbReference>
<dbReference type="InterPro" id="IPR027417">
    <property type="entry name" value="P-loop_NTPase"/>
</dbReference>
<evidence type="ECO:0000256" key="2">
    <source>
        <dbReference type="RuleBase" id="RU003651"/>
    </source>
</evidence>
<proteinExistence type="inferred from homology"/>
<keyword evidence="2" id="KW-0547">Nucleotide-binding</keyword>
<dbReference type="Pfam" id="PF00004">
    <property type="entry name" value="AAA"/>
    <property type="match status" value="2"/>
</dbReference>
<dbReference type="Gene3D" id="3.40.50.300">
    <property type="entry name" value="P-loop containing nucleotide triphosphate hydrolases"/>
    <property type="match status" value="1"/>
</dbReference>
<keyword evidence="5" id="KW-1185">Reference proteome</keyword>
<protein>
    <recommendedName>
        <fullName evidence="3">AAA+ ATPase domain-containing protein</fullName>
    </recommendedName>
</protein>
<comment type="caution">
    <text evidence="4">The sequence shown here is derived from an EMBL/GenBank/DDBJ whole genome shotgun (WGS) entry which is preliminary data.</text>
</comment>
<reference evidence="4" key="1">
    <citation type="submission" date="2023-08" db="EMBL/GenBank/DDBJ databases">
        <authorList>
            <person name="Audoor S."/>
            <person name="Bilcke G."/>
        </authorList>
    </citation>
    <scope>NUCLEOTIDE SEQUENCE</scope>
</reference>
<dbReference type="Proteomes" id="UP001295423">
    <property type="component" value="Unassembled WGS sequence"/>
</dbReference>
<dbReference type="GO" id="GO:0005524">
    <property type="term" value="F:ATP binding"/>
    <property type="evidence" value="ECO:0007669"/>
    <property type="project" value="UniProtKB-KW"/>
</dbReference>
<organism evidence="4 5">
    <name type="scientific">Cylindrotheca closterium</name>
    <dbReference type="NCBI Taxonomy" id="2856"/>
    <lineage>
        <taxon>Eukaryota</taxon>
        <taxon>Sar</taxon>
        <taxon>Stramenopiles</taxon>
        <taxon>Ochrophyta</taxon>
        <taxon>Bacillariophyta</taxon>
        <taxon>Bacillariophyceae</taxon>
        <taxon>Bacillariophycidae</taxon>
        <taxon>Bacillariales</taxon>
        <taxon>Bacillariaceae</taxon>
        <taxon>Cylindrotheca</taxon>
    </lineage>
</organism>
<sequence>MISNNSSPENFIFIQMLGMVNAMKTGNPQVDMLIAMALPYLLNMLRSDLLRWIKKLVAKEVIIVKADFERNITHRSTVTAGGVHVDIDEENYNLCLIKALQLYVYSNCKPDLKQAEMNLTLLGGNSSQQRRNDMSTSDLLKSFSMVERPLSKQWLDVGTFADSPVKLFMEDSLSNGKEDGGNNGGTGSIRDMTIQVKSPSKQSINAFLQVAFDWYTDQLKSMENTDRFLFELESCSSRGREIPNFRRYKLGDDKTFESLFSRQCHDLLTIVDQFESKSGKYRIKGYPHKLGLLLTGPPGTGKTSLIKALAHYTDRHIVNVLLSRISTNASLMNLMFNKKYITNDSGAHSSLDFNRIIYVFEDVDASSDVVKSRKLIAEESAEAGPVEVVEASAAKASKDDNKARKRAQMREKMIAKMRADADGEDKLDLTGLLNALDGVVDTPGRIVIMTSNHPEILDEALVRPGRIDKRLNLGYMIAQDMVEMLEHYFECKVDSKAEIRIRALIQNGMDMTAAELEQLAIEHETTEELIASLEKRE</sequence>
<dbReference type="EMBL" id="CAKOGP040001446">
    <property type="protein sequence ID" value="CAJ1945558.1"/>
    <property type="molecule type" value="Genomic_DNA"/>
</dbReference>
<feature type="domain" description="AAA+ ATPase" evidence="3">
    <location>
        <begin position="288"/>
        <end position="477"/>
    </location>
</feature>
<keyword evidence="2" id="KW-0067">ATP-binding</keyword>
<dbReference type="SUPFAM" id="SSF52540">
    <property type="entry name" value="P-loop containing nucleoside triphosphate hydrolases"/>
    <property type="match status" value="1"/>
</dbReference>